<evidence type="ECO:0000256" key="1">
    <source>
        <dbReference type="ARBA" id="ARBA00002901"/>
    </source>
</evidence>
<dbReference type="Pfam" id="PF03453">
    <property type="entry name" value="MoeA_N"/>
    <property type="match status" value="1"/>
</dbReference>
<dbReference type="SUPFAM" id="SSF63882">
    <property type="entry name" value="MoeA N-terminal region -like"/>
    <property type="match status" value="1"/>
</dbReference>
<dbReference type="SUPFAM" id="SSF63867">
    <property type="entry name" value="MoeA C-terminal domain-like"/>
    <property type="match status" value="1"/>
</dbReference>
<dbReference type="UniPathway" id="UPA00344"/>
<organism evidence="8 9">
    <name type="scientific">Helicobacter suis</name>
    <dbReference type="NCBI Taxonomy" id="104628"/>
    <lineage>
        <taxon>Bacteria</taxon>
        <taxon>Pseudomonadati</taxon>
        <taxon>Campylobacterota</taxon>
        <taxon>Epsilonproteobacteria</taxon>
        <taxon>Campylobacterales</taxon>
        <taxon>Helicobacteraceae</taxon>
        <taxon>Helicobacter</taxon>
    </lineage>
</organism>
<dbReference type="SMART" id="SM00852">
    <property type="entry name" value="MoCF_biosynth"/>
    <property type="match status" value="1"/>
</dbReference>
<dbReference type="GO" id="GO:0061599">
    <property type="term" value="F:molybdopterin molybdotransferase activity"/>
    <property type="evidence" value="ECO:0007669"/>
    <property type="project" value="UniProtKB-UniRule"/>
</dbReference>
<dbReference type="InterPro" id="IPR036688">
    <property type="entry name" value="MoeA_C_domain_IV_sf"/>
</dbReference>
<dbReference type="Gene3D" id="2.170.190.11">
    <property type="entry name" value="Molybdopterin biosynthesis moea protein, domain 3"/>
    <property type="match status" value="1"/>
</dbReference>
<comment type="pathway">
    <text evidence="2 6">Cofactor biosynthesis; molybdopterin biosynthesis.</text>
</comment>
<dbReference type="PROSITE" id="PS01079">
    <property type="entry name" value="MOCF_BIOSYNTHESIS_2"/>
    <property type="match status" value="1"/>
</dbReference>
<dbReference type="CDD" id="cd00887">
    <property type="entry name" value="MoeA"/>
    <property type="match status" value="1"/>
</dbReference>
<keyword evidence="6" id="KW-0460">Magnesium</keyword>
<protein>
    <recommendedName>
        <fullName evidence="6">Molybdopterin molybdenumtransferase</fullName>
        <ecNumber evidence="6">2.10.1.1</ecNumber>
    </recommendedName>
</protein>
<reference evidence="8 9" key="1">
    <citation type="submission" date="2019-06" db="EMBL/GenBank/DDBJ databases">
        <title>Complete genome sequence of Helicobacter suis SNTW101c.</title>
        <authorList>
            <person name="Rimbara E."/>
            <person name="Suzuki M."/>
            <person name="Matsui H."/>
            <person name="Nakamura M."/>
            <person name="Mori S."/>
            <person name="Shibayama K."/>
        </authorList>
    </citation>
    <scope>NUCLEOTIDE SEQUENCE [LARGE SCALE GENOMIC DNA]</scope>
    <source>
        <strain evidence="8 9">SNTW101c</strain>
    </source>
</reference>
<evidence type="ECO:0000256" key="3">
    <source>
        <dbReference type="ARBA" id="ARBA00010763"/>
    </source>
</evidence>
<feature type="domain" description="MoaB/Mog" evidence="7">
    <location>
        <begin position="177"/>
        <end position="314"/>
    </location>
</feature>
<dbReference type="Gene3D" id="2.40.340.10">
    <property type="entry name" value="MoeA, C-terminal, domain IV"/>
    <property type="match status" value="1"/>
</dbReference>
<evidence type="ECO:0000256" key="4">
    <source>
        <dbReference type="ARBA" id="ARBA00023150"/>
    </source>
</evidence>
<dbReference type="PANTHER" id="PTHR10192">
    <property type="entry name" value="MOLYBDOPTERIN BIOSYNTHESIS PROTEIN"/>
    <property type="match status" value="1"/>
</dbReference>
<evidence type="ECO:0000256" key="2">
    <source>
        <dbReference type="ARBA" id="ARBA00005046"/>
    </source>
</evidence>
<dbReference type="PANTHER" id="PTHR10192:SF5">
    <property type="entry name" value="GEPHYRIN"/>
    <property type="match status" value="1"/>
</dbReference>
<dbReference type="GO" id="GO:0006777">
    <property type="term" value="P:Mo-molybdopterin cofactor biosynthetic process"/>
    <property type="evidence" value="ECO:0007669"/>
    <property type="project" value="UniProtKB-UniRule"/>
</dbReference>
<evidence type="ECO:0000313" key="9">
    <source>
        <dbReference type="Proteomes" id="UP000317935"/>
    </source>
</evidence>
<dbReference type="InterPro" id="IPR038987">
    <property type="entry name" value="MoeA-like"/>
</dbReference>
<evidence type="ECO:0000256" key="6">
    <source>
        <dbReference type="RuleBase" id="RU365090"/>
    </source>
</evidence>
<dbReference type="InterPro" id="IPR036425">
    <property type="entry name" value="MoaB/Mog-like_dom_sf"/>
</dbReference>
<keyword evidence="4 6" id="KW-0501">Molybdenum cofactor biosynthesis</keyword>
<dbReference type="Proteomes" id="UP000317935">
    <property type="component" value="Chromosome"/>
</dbReference>
<keyword evidence="6" id="KW-0808">Transferase</keyword>
<keyword evidence="6" id="KW-0500">Molybdenum</keyword>
<evidence type="ECO:0000256" key="5">
    <source>
        <dbReference type="ARBA" id="ARBA00047317"/>
    </source>
</evidence>
<dbReference type="InterPro" id="IPR008284">
    <property type="entry name" value="MoCF_biosynth_CS"/>
</dbReference>
<dbReference type="AlphaFoldDB" id="A0A6J4D1I1"/>
<dbReference type="GO" id="GO:0046872">
    <property type="term" value="F:metal ion binding"/>
    <property type="evidence" value="ECO:0007669"/>
    <property type="project" value="UniProtKB-UniRule"/>
</dbReference>
<comment type="function">
    <text evidence="1 6">Catalyzes the insertion of molybdate into adenylated molybdopterin with the concomitant release of AMP.</text>
</comment>
<dbReference type="InterPro" id="IPR001453">
    <property type="entry name" value="MoaB/Mog_dom"/>
</dbReference>
<dbReference type="Gene3D" id="3.90.105.10">
    <property type="entry name" value="Molybdopterin biosynthesis moea protein, domain 2"/>
    <property type="match status" value="1"/>
</dbReference>
<dbReference type="EMBL" id="AP019774">
    <property type="protein sequence ID" value="BCD70863.1"/>
    <property type="molecule type" value="Genomic_DNA"/>
</dbReference>
<gene>
    <name evidence="8" type="primary">moeA</name>
    <name evidence="8" type="ORF">SNTW_15080</name>
</gene>
<accession>A0A6J4D1I1</accession>
<dbReference type="InterPro" id="IPR005110">
    <property type="entry name" value="MoeA_linker/N"/>
</dbReference>
<dbReference type="SUPFAM" id="SSF53218">
    <property type="entry name" value="Molybdenum cofactor biosynthesis proteins"/>
    <property type="match status" value="1"/>
</dbReference>
<dbReference type="GO" id="GO:0005829">
    <property type="term" value="C:cytosol"/>
    <property type="evidence" value="ECO:0007669"/>
    <property type="project" value="TreeGrafter"/>
</dbReference>
<dbReference type="RefSeq" id="WP_143433496.1">
    <property type="nucleotide sequence ID" value="NZ_AP019774.1"/>
</dbReference>
<proteinExistence type="inferred from homology"/>
<dbReference type="Gene3D" id="3.40.980.10">
    <property type="entry name" value="MoaB/Mog-like domain"/>
    <property type="match status" value="1"/>
</dbReference>
<dbReference type="EC" id="2.10.1.1" evidence="6"/>
<evidence type="ECO:0000313" key="8">
    <source>
        <dbReference type="EMBL" id="BCD70863.1"/>
    </source>
</evidence>
<evidence type="ECO:0000259" key="7">
    <source>
        <dbReference type="SMART" id="SM00852"/>
    </source>
</evidence>
<dbReference type="Pfam" id="PF00994">
    <property type="entry name" value="MoCF_biosynth"/>
    <property type="match status" value="1"/>
</dbReference>
<name>A0A6J4D1I1_9HELI</name>
<dbReference type="InterPro" id="IPR036135">
    <property type="entry name" value="MoeA_linker/N_sf"/>
</dbReference>
<sequence>MDLISFQEALDLGLTLPLMPLESKPIALNKAQGRILAEDIYAQDPLPKVSNSAMDGFGLYLEDLGKSLPIAHTIYAGMDTTSLELPPHTCVKIMTGAPIPKGIELVVPFEKMQSFTDTHAHAPQGFKKGDNIRFEGENIKSGDLILTKGTRLSIGHIALLASQGIVSVRVFRRLRVGVFSSGDEVIALGGHAHKHQVYDTNGVILTNLLEKHGFEPMHLGYLQDDLEAQKKALIRALDHDVIISSAGVSAGDKDYFKETLLSMGAQIHYHGVKLKPGKPIMLASLSEKIIFGMPGNPLSCTLTFLTLVLPVLERLALSLAKPTTFKATLANPLILKGKRTHLILGQLQGGVFTPYQNNTYGAGAINALSASNAIACIHQVEEPVQSAEVLLLL</sequence>
<comment type="cofactor">
    <cofactor evidence="6">
        <name>Mg(2+)</name>
        <dbReference type="ChEBI" id="CHEBI:18420"/>
    </cofactor>
</comment>
<dbReference type="NCBIfam" id="TIGR00177">
    <property type="entry name" value="molyb_syn"/>
    <property type="match status" value="1"/>
</dbReference>
<comment type="catalytic activity">
    <reaction evidence="5">
        <text>adenylyl-molybdopterin + molybdate = Mo-molybdopterin + AMP + H(+)</text>
        <dbReference type="Rhea" id="RHEA:35047"/>
        <dbReference type="ChEBI" id="CHEBI:15378"/>
        <dbReference type="ChEBI" id="CHEBI:36264"/>
        <dbReference type="ChEBI" id="CHEBI:62727"/>
        <dbReference type="ChEBI" id="CHEBI:71302"/>
        <dbReference type="ChEBI" id="CHEBI:456215"/>
        <dbReference type="EC" id="2.10.1.1"/>
    </reaction>
</comment>
<comment type="similarity">
    <text evidence="3 6">Belongs to the MoeA family.</text>
</comment>
<keyword evidence="6" id="KW-0479">Metal-binding</keyword>